<organism evidence="1 2">
    <name type="scientific">Brevibacillus brevis</name>
    <name type="common">Bacillus brevis</name>
    <dbReference type="NCBI Taxonomy" id="1393"/>
    <lineage>
        <taxon>Bacteria</taxon>
        <taxon>Bacillati</taxon>
        <taxon>Bacillota</taxon>
        <taxon>Bacilli</taxon>
        <taxon>Bacillales</taxon>
        <taxon>Paenibacillaceae</taxon>
        <taxon>Brevibacillus</taxon>
    </lineage>
</organism>
<accession>A0ABY9T182</accession>
<dbReference type="Proteomes" id="UP001256827">
    <property type="component" value="Chromosome"/>
</dbReference>
<dbReference type="Gene3D" id="1.10.10.10">
    <property type="entry name" value="Winged helix-like DNA-binding domain superfamily/Winged helix DNA-binding domain"/>
    <property type="match status" value="1"/>
</dbReference>
<evidence type="ECO:0000313" key="2">
    <source>
        <dbReference type="Proteomes" id="UP001256827"/>
    </source>
</evidence>
<dbReference type="InterPro" id="IPR036390">
    <property type="entry name" value="WH_DNA-bd_sf"/>
</dbReference>
<evidence type="ECO:0000313" key="1">
    <source>
        <dbReference type="EMBL" id="WNC13011.1"/>
    </source>
</evidence>
<gene>
    <name evidence="1" type="ORF">RGB73_20100</name>
</gene>
<dbReference type="SUPFAM" id="SSF46785">
    <property type="entry name" value="Winged helix' DNA-binding domain"/>
    <property type="match status" value="1"/>
</dbReference>
<protein>
    <submittedName>
        <fullName evidence="1">Uncharacterized protein</fullName>
    </submittedName>
</protein>
<keyword evidence="2" id="KW-1185">Reference proteome</keyword>
<reference evidence="1 2" key="1">
    <citation type="submission" date="2023-09" db="EMBL/GenBank/DDBJ databases">
        <title>Complete Genome and Methylome dissection of Bacillus brevis NEB573 original source of BbsI restriction endonuclease.</title>
        <authorList>
            <person name="Fomenkov A."/>
            <person name="Roberts R.D."/>
        </authorList>
    </citation>
    <scope>NUCLEOTIDE SEQUENCE [LARGE SCALE GENOMIC DNA]</scope>
    <source>
        <strain evidence="1 2">NEB573</strain>
    </source>
</reference>
<proteinExistence type="predicted"/>
<sequence length="79" mass="8828">MNFTPQQQAVLLALTTEWQTPVQIASHLSDAWGNPSHLNERLKELMSEGLVQANPVVPGLYRLTTEGMARKTLELGENR</sequence>
<dbReference type="InterPro" id="IPR036388">
    <property type="entry name" value="WH-like_DNA-bd_sf"/>
</dbReference>
<name>A0ABY9T182_BREBE</name>
<dbReference type="EMBL" id="CP134050">
    <property type="protein sequence ID" value="WNC13011.1"/>
    <property type="molecule type" value="Genomic_DNA"/>
</dbReference>
<dbReference type="RefSeq" id="WP_310764526.1">
    <property type="nucleotide sequence ID" value="NZ_CP134050.1"/>
</dbReference>